<name>A0A0U3QB81_9MICC</name>
<dbReference type="STRING" id="121292.AU252_15775"/>
<feature type="domain" description="Carboxymuconolactone decarboxylase-like" evidence="1">
    <location>
        <begin position="40"/>
        <end position="119"/>
    </location>
</feature>
<dbReference type="PANTHER" id="PTHR35446">
    <property type="entry name" value="SI:CH211-175M2.5"/>
    <property type="match status" value="1"/>
</dbReference>
<dbReference type="GO" id="GO:0051920">
    <property type="term" value="F:peroxiredoxin activity"/>
    <property type="evidence" value="ECO:0007669"/>
    <property type="project" value="InterPro"/>
</dbReference>
<evidence type="ECO:0000313" key="3">
    <source>
        <dbReference type="Proteomes" id="UP000065151"/>
    </source>
</evidence>
<protein>
    <submittedName>
        <fullName evidence="2">Carboxymuconolactone decarboxylase</fullName>
    </submittedName>
</protein>
<accession>A0A0U3QB81</accession>
<dbReference type="Pfam" id="PF02627">
    <property type="entry name" value="CMD"/>
    <property type="match status" value="1"/>
</dbReference>
<organism evidence="2">
    <name type="scientific">Pseudarthrobacter sulfonivorans</name>
    <dbReference type="NCBI Taxonomy" id="121292"/>
    <lineage>
        <taxon>Bacteria</taxon>
        <taxon>Bacillati</taxon>
        <taxon>Actinomycetota</taxon>
        <taxon>Actinomycetes</taxon>
        <taxon>Micrococcales</taxon>
        <taxon>Micrococcaceae</taxon>
        <taxon>Pseudarthrobacter</taxon>
    </lineage>
</organism>
<dbReference type="KEGG" id="psul:AU252_15775"/>
<dbReference type="InterPro" id="IPR003779">
    <property type="entry name" value="CMD-like"/>
</dbReference>
<evidence type="ECO:0000313" key="2">
    <source>
        <dbReference type="EMBL" id="ALV42426.1"/>
    </source>
</evidence>
<dbReference type="InterPro" id="IPR029032">
    <property type="entry name" value="AhpD-like"/>
</dbReference>
<evidence type="ECO:0000259" key="1">
    <source>
        <dbReference type="Pfam" id="PF02627"/>
    </source>
</evidence>
<dbReference type="EMBL" id="CP013747">
    <property type="protein sequence ID" value="ALV42426.1"/>
    <property type="molecule type" value="Genomic_DNA"/>
</dbReference>
<dbReference type="RefSeq" id="WP_058931543.1">
    <property type="nucleotide sequence ID" value="NZ_CP013747.1"/>
</dbReference>
<dbReference type="AlphaFoldDB" id="A0A0U3QB81"/>
<sequence length="194" mass="21241">MILKTTPESEAAGLTAEFYDDDTRSVGYVTTQTKAMAINPEAFHAFESMLHFITASMDLRRYELITLAAAQAIGSTHCRLAHGAKSLRAFTEDELSAVARDFRCAGLTPAEVAMMEYAEKLSLDATVMTDADTLELRNHGFTDREIMDITLVATARNFLSRTLLALAVDVDVPPTLSPELQDALLAPLASRRPM</sequence>
<dbReference type="SUPFAM" id="SSF69118">
    <property type="entry name" value="AhpD-like"/>
    <property type="match status" value="1"/>
</dbReference>
<proteinExistence type="predicted"/>
<dbReference type="Gene3D" id="1.20.1290.10">
    <property type="entry name" value="AhpD-like"/>
    <property type="match status" value="1"/>
</dbReference>
<dbReference type="PANTHER" id="PTHR35446:SF2">
    <property type="entry name" value="CARBOXYMUCONOLACTONE DECARBOXYLASE-LIKE DOMAIN-CONTAINING PROTEIN"/>
    <property type="match status" value="1"/>
</dbReference>
<gene>
    <name evidence="2" type="ORF">AU252_15775</name>
</gene>
<reference evidence="2 3" key="1">
    <citation type="submission" date="2015-12" db="EMBL/GenBank/DDBJ databases">
        <authorList>
            <person name="Shamseldin A."/>
            <person name="Moawad H."/>
            <person name="Abd El-Rahim W.M."/>
            <person name="Sadowsky M.J."/>
        </authorList>
    </citation>
    <scope>NUCLEOTIDE SEQUENCE [LARGE SCALE GENOMIC DNA]</scope>
    <source>
        <strain evidence="2 3">Ar51</strain>
    </source>
</reference>
<dbReference type="Proteomes" id="UP000065151">
    <property type="component" value="Chromosome"/>
</dbReference>